<dbReference type="EMBL" id="AGNL01017874">
    <property type="protein sequence ID" value="EJK63920.1"/>
    <property type="molecule type" value="Genomic_DNA"/>
</dbReference>
<gene>
    <name evidence="2" type="ORF">THAOC_15396</name>
</gene>
<comment type="caution">
    <text evidence="2">The sequence shown here is derived from an EMBL/GenBank/DDBJ whole genome shotgun (WGS) entry which is preliminary data.</text>
</comment>
<feature type="compositionally biased region" description="Low complexity" evidence="1">
    <location>
        <begin position="34"/>
        <end position="50"/>
    </location>
</feature>
<dbReference type="AlphaFoldDB" id="K0SEX8"/>
<proteinExistence type="predicted"/>
<dbReference type="Proteomes" id="UP000266841">
    <property type="component" value="Unassembled WGS sequence"/>
</dbReference>
<feature type="region of interest" description="Disordered" evidence="1">
    <location>
        <begin position="14"/>
        <end position="50"/>
    </location>
</feature>
<feature type="non-terminal residue" evidence="2">
    <location>
        <position position="114"/>
    </location>
</feature>
<sequence length="114" mass="11263">MTIYGAQLRRALLGGLPKSGGDDGADNDPKPSNSSSRSGRVGAPSSASRARSLLSLARNLRSDSGGEGGGRDVIRQALLNASQGGQDSDETDLLNLLGIAGGPGSAVAGDSLGS</sequence>
<reference evidence="2 3" key="1">
    <citation type="journal article" date="2012" name="Genome Biol.">
        <title>Genome and low-iron response of an oceanic diatom adapted to chronic iron limitation.</title>
        <authorList>
            <person name="Lommer M."/>
            <person name="Specht M."/>
            <person name="Roy A.S."/>
            <person name="Kraemer L."/>
            <person name="Andreson R."/>
            <person name="Gutowska M.A."/>
            <person name="Wolf J."/>
            <person name="Bergner S.V."/>
            <person name="Schilhabel M.B."/>
            <person name="Klostermeier U.C."/>
            <person name="Beiko R.G."/>
            <person name="Rosenstiel P."/>
            <person name="Hippler M."/>
            <person name="Laroche J."/>
        </authorList>
    </citation>
    <scope>NUCLEOTIDE SEQUENCE [LARGE SCALE GENOMIC DNA]</scope>
    <source>
        <strain evidence="2 3">CCMP1005</strain>
    </source>
</reference>
<organism evidence="2 3">
    <name type="scientific">Thalassiosira oceanica</name>
    <name type="common">Marine diatom</name>
    <dbReference type="NCBI Taxonomy" id="159749"/>
    <lineage>
        <taxon>Eukaryota</taxon>
        <taxon>Sar</taxon>
        <taxon>Stramenopiles</taxon>
        <taxon>Ochrophyta</taxon>
        <taxon>Bacillariophyta</taxon>
        <taxon>Coscinodiscophyceae</taxon>
        <taxon>Thalassiosirophycidae</taxon>
        <taxon>Thalassiosirales</taxon>
        <taxon>Thalassiosiraceae</taxon>
        <taxon>Thalassiosira</taxon>
    </lineage>
</organism>
<evidence type="ECO:0000313" key="2">
    <source>
        <dbReference type="EMBL" id="EJK63920.1"/>
    </source>
</evidence>
<keyword evidence="3" id="KW-1185">Reference proteome</keyword>
<protein>
    <submittedName>
        <fullName evidence="2">Uncharacterized protein</fullName>
    </submittedName>
</protein>
<evidence type="ECO:0000256" key="1">
    <source>
        <dbReference type="SAM" id="MobiDB-lite"/>
    </source>
</evidence>
<name>K0SEX8_THAOC</name>
<evidence type="ECO:0000313" key="3">
    <source>
        <dbReference type="Proteomes" id="UP000266841"/>
    </source>
</evidence>
<accession>K0SEX8</accession>